<dbReference type="InterPro" id="IPR009387">
    <property type="entry name" value="HigB-2"/>
</dbReference>
<gene>
    <name evidence="1" type="ORF">ESV85_08980</name>
</gene>
<accession>A0A5C7AU17</accession>
<sequence>MSFEVLVTDSFEKSLKKIAKKHKSVKGDLRSLVTQLLENPTLGKPLGKDCFKIRLVISSKGKGKSGGARIITFVKLVKNKIYLLDIYDKSEKSSLTDRELKLLIGQVSIEE</sequence>
<protein>
    <recommendedName>
        <fullName evidence="3">Addiction module toxin RelE</fullName>
    </recommendedName>
</protein>
<dbReference type="AlphaFoldDB" id="A0A5C7AU17"/>
<evidence type="ECO:0008006" key="3">
    <source>
        <dbReference type="Google" id="ProtNLM"/>
    </source>
</evidence>
<organism evidence="1 2">
    <name type="scientific">Algoriphagus aquimarinus</name>
    <dbReference type="NCBI Taxonomy" id="237018"/>
    <lineage>
        <taxon>Bacteria</taxon>
        <taxon>Pseudomonadati</taxon>
        <taxon>Bacteroidota</taxon>
        <taxon>Cytophagia</taxon>
        <taxon>Cytophagales</taxon>
        <taxon>Cyclobacteriaceae</taxon>
        <taxon>Algoriphagus</taxon>
    </lineage>
</organism>
<evidence type="ECO:0000313" key="1">
    <source>
        <dbReference type="EMBL" id="TXE12168.1"/>
    </source>
</evidence>
<dbReference type="EMBL" id="VORW01000004">
    <property type="protein sequence ID" value="TXE12168.1"/>
    <property type="molecule type" value="Genomic_DNA"/>
</dbReference>
<dbReference type="RefSeq" id="WP_146916769.1">
    <property type="nucleotide sequence ID" value="NZ_VORW01000004.1"/>
</dbReference>
<evidence type="ECO:0000313" key="2">
    <source>
        <dbReference type="Proteomes" id="UP000321935"/>
    </source>
</evidence>
<reference evidence="1 2" key="1">
    <citation type="submission" date="2019-08" db="EMBL/GenBank/DDBJ databases">
        <title>Genomes sequence of Algoriphagus aquimarinus ACAM450.</title>
        <authorList>
            <person name="Bowman J.P."/>
        </authorList>
    </citation>
    <scope>NUCLEOTIDE SEQUENCE [LARGE SCALE GENOMIC DNA]</scope>
    <source>
        <strain evidence="1 2">ACAM 450</strain>
    </source>
</reference>
<dbReference type="InterPro" id="IPR035093">
    <property type="entry name" value="RelE/ParE_toxin_dom_sf"/>
</dbReference>
<proteinExistence type="predicted"/>
<comment type="caution">
    <text evidence="1">The sequence shown here is derived from an EMBL/GenBank/DDBJ whole genome shotgun (WGS) entry which is preliminary data.</text>
</comment>
<dbReference type="Gene3D" id="3.30.2310.20">
    <property type="entry name" value="RelE-like"/>
    <property type="match status" value="1"/>
</dbReference>
<dbReference type="Proteomes" id="UP000321935">
    <property type="component" value="Unassembled WGS sequence"/>
</dbReference>
<dbReference type="Pfam" id="PF06296">
    <property type="entry name" value="RelE"/>
    <property type="match status" value="1"/>
</dbReference>
<dbReference type="OrthoDB" id="1364255at2"/>
<name>A0A5C7AU17_9BACT</name>
<dbReference type="PIRSF" id="PIRSF039032">
    <property type="entry name" value="HigB-2"/>
    <property type="match status" value="1"/>
</dbReference>